<reference evidence="9 10" key="1">
    <citation type="journal article" date="2021" name="ISME Commun">
        <title>Automated analysis of genomic sequences facilitates high-throughput and comprehensive description of bacteria.</title>
        <authorList>
            <person name="Hitch T.C.A."/>
        </authorList>
    </citation>
    <scope>NUCLEOTIDE SEQUENCE [LARGE SCALE GENOMIC DNA]</scope>
    <source>
        <strain evidence="9 10">Sanger_23</strain>
    </source>
</reference>
<accession>A0ABT2TYJ8</accession>
<keyword evidence="4 7" id="KW-0812">Transmembrane</keyword>
<name>A0ABT2TYJ8_9FIRM</name>
<keyword evidence="6 7" id="KW-0472">Membrane</keyword>
<dbReference type="InterPro" id="IPR000515">
    <property type="entry name" value="MetI-like"/>
</dbReference>
<dbReference type="RefSeq" id="WP_158422812.1">
    <property type="nucleotide sequence ID" value="NZ_JAOQJL010000052.1"/>
</dbReference>
<dbReference type="SUPFAM" id="SSF161098">
    <property type="entry name" value="MetI-like"/>
    <property type="match status" value="1"/>
</dbReference>
<dbReference type="PANTHER" id="PTHR30193">
    <property type="entry name" value="ABC TRANSPORTER PERMEASE PROTEIN"/>
    <property type="match status" value="1"/>
</dbReference>
<evidence type="ECO:0000256" key="5">
    <source>
        <dbReference type="ARBA" id="ARBA00022989"/>
    </source>
</evidence>
<evidence type="ECO:0000313" key="9">
    <source>
        <dbReference type="EMBL" id="MCU6767127.1"/>
    </source>
</evidence>
<organism evidence="9 10">
    <name type="scientific">Blautia ammoniilytica</name>
    <dbReference type="NCBI Taxonomy" id="2981782"/>
    <lineage>
        <taxon>Bacteria</taxon>
        <taxon>Bacillati</taxon>
        <taxon>Bacillota</taxon>
        <taxon>Clostridia</taxon>
        <taxon>Lachnospirales</taxon>
        <taxon>Lachnospiraceae</taxon>
        <taxon>Blautia</taxon>
    </lineage>
</organism>
<evidence type="ECO:0000313" key="10">
    <source>
        <dbReference type="Proteomes" id="UP001652409"/>
    </source>
</evidence>
<comment type="caution">
    <text evidence="9">The sequence shown here is derived from an EMBL/GenBank/DDBJ whole genome shotgun (WGS) entry which is preliminary data.</text>
</comment>
<protein>
    <submittedName>
        <fullName evidence="9">Sugar ABC transporter permease</fullName>
    </submittedName>
</protein>
<evidence type="ECO:0000256" key="6">
    <source>
        <dbReference type="ARBA" id="ARBA00023136"/>
    </source>
</evidence>
<comment type="similarity">
    <text evidence="7">Belongs to the binding-protein-dependent transport system permease family.</text>
</comment>
<feature type="domain" description="ABC transmembrane type-1" evidence="8">
    <location>
        <begin position="71"/>
        <end position="286"/>
    </location>
</feature>
<dbReference type="InterPro" id="IPR035906">
    <property type="entry name" value="MetI-like_sf"/>
</dbReference>
<proteinExistence type="inferred from homology"/>
<keyword evidence="2 7" id="KW-0813">Transport</keyword>
<evidence type="ECO:0000256" key="3">
    <source>
        <dbReference type="ARBA" id="ARBA00022475"/>
    </source>
</evidence>
<dbReference type="EMBL" id="JAOQJL010000052">
    <property type="protein sequence ID" value="MCU6767127.1"/>
    <property type="molecule type" value="Genomic_DNA"/>
</dbReference>
<evidence type="ECO:0000256" key="2">
    <source>
        <dbReference type="ARBA" id="ARBA00022448"/>
    </source>
</evidence>
<feature type="transmembrane region" description="Helical" evidence="7">
    <location>
        <begin position="208"/>
        <end position="233"/>
    </location>
</feature>
<dbReference type="InterPro" id="IPR051393">
    <property type="entry name" value="ABC_transporter_permease"/>
</dbReference>
<evidence type="ECO:0000259" key="8">
    <source>
        <dbReference type="PROSITE" id="PS50928"/>
    </source>
</evidence>
<dbReference type="CDD" id="cd06261">
    <property type="entry name" value="TM_PBP2"/>
    <property type="match status" value="1"/>
</dbReference>
<feature type="transmembrane region" description="Helical" evidence="7">
    <location>
        <begin position="16"/>
        <end position="38"/>
    </location>
</feature>
<dbReference type="PROSITE" id="PS50928">
    <property type="entry name" value="ABC_TM1"/>
    <property type="match status" value="1"/>
</dbReference>
<keyword evidence="5 7" id="KW-1133">Transmembrane helix</keyword>
<comment type="subcellular location">
    <subcellularLocation>
        <location evidence="1 7">Cell membrane</location>
        <topology evidence="1 7">Multi-pass membrane protein</topology>
    </subcellularLocation>
</comment>
<dbReference type="Gene3D" id="1.10.3720.10">
    <property type="entry name" value="MetI-like"/>
    <property type="match status" value="1"/>
</dbReference>
<evidence type="ECO:0000256" key="7">
    <source>
        <dbReference type="RuleBase" id="RU363032"/>
    </source>
</evidence>
<dbReference type="PANTHER" id="PTHR30193:SF41">
    <property type="entry name" value="DIACETYLCHITOBIOSE UPTAKE SYSTEM PERMEASE PROTEIN NGCF"/>
    <property type="match status" value="1"/>
</dbReference>
<feature type="transmembrane region" description="Helical" evidence="7">
    <location>
        <begin position="115"/>
        <end position="140"/>
    </location>
</feature>
<gene>
    <name evidence="9" type="ORF">OCV61_17295</name>
</gene>
<keyword evidence="3" id="KW-1003">Cell membrane</keyword>
<evidence type="ECO:0000256" key="4">
    <source>
        <dbReference type="ARBA" id="ARBA00022692"/>
    </source>
</evidence>
<dbReference type="Proteomes" id="UP001652409">
    <property type="component" value="Unassembled WGS sequence"/>
</dbReference>
<dbReference type="Pfam" id="PF00528">
    <property type="entry name" value="BPD_transp_1"/>
    <property type="match status" value="1"/>
</dbReference>
<sequence>MSISKKSRTKIKNTGTFLVFAGPSLFFFVMTILVPLVYGVYLTFTDWNGISREKNIVGLENYIKAFGDVKFWQSLLLTIIFTGIAVLLVNYIAFHLARLVTKGVRFQNFYRASFFTPNLIGGVVLGYIWQFIFGRVLVAFGKSLDIGFLSKSWLSDTKLAMAALILVTVWQYSGYMMLIYIAGLMNVPKELLEAGKIDGCDEKACRKYIVMPMMISSFIICIFLTITRCFMTYDLNFSLTEGNPFGSTVMASMYVYRKAFSEKNYGLGQTEAILLFVVCAFVSLMQIYFTKKKEVQA</sequence>
<feature type="transmembrane region" description="Helical" evidence="7">
    <location>
        <begin position="272"/>
        <end position="289"/>
    </location>
</feature>
<feature type="transmembrane region" description="Helical" evidence="7">
    <location>
        <begin position="71"/>
        <end position="94"/>
    </location>
</feature>
<evidence type="ECO:0000256" key="1">
    <source>
        <dbReference type="ARBA" id="ARBA00004651"/>
    </source>
</evidence>
<keyword evidence="10" id="KW-1185">Reference proteome</keyword>
<feature type="transmembrane region" description="Helical" evidence="7">
    <location>
        <begin position="160"/>
        <end position="187"/>
    </location>
</feature>